<evidence type="ECO:0000256" key="10">
    <source>
        <dbReference type="ARBA" id="ARBA00023004"/>
    </source>
</evidence>
<comment type="function">
    <text evidence="1 14">Catalyzes the ferredoxin-dependent oxidative decarboxylation of arylpyruvates.</text>
</comment>
<dbReference type="EC" id="1.2.7.8" evidence="3 14"/>
<dbReference type="InterPro" id="IPR002880">
    <property type="entry name" value="Pyrv_Fd/Flavodoxin_OxRdtase_N"/>
</dbReference>
<dbReference type="STRING" id="1802223.A2358_04580"/>
<comment type="catalytic activity">
    <reaction evidence="13 14">
        <text>indole-3-pyruvate + 2 oxidized [2Fe-2S]-[ferredoxin] + CoA = (indol-3-yl)acetyl-CoA + 2 reduced [2Fe-2S]-[ferredoxin] + CO2 + H(+)</text>
        <dbReference type="Rhea" id="RHEA:12645"/>
        <dbReference type="Rhea" id="RHEA-COMP:10000"/>
        <dbReference type="Rhea" id="RHEA-COMP:10001"/>
        <dbReference type="ChEBI" id="CHEBI:15378"/>
        <dbReference type="ChEBI" id="CHEBI:16526"/>
        <dbReference type="ChEBI" id="CHEBI:17640"/>
        <dbReference type="ChEBI" id="CHEBI:33737"/>
        <dbReference type="ChEBI" id="CHEBI:33738"/>
        <dbReference type="ChEBI" id="CHEBI:57271"/>
        <dbReference type="ChEBI" id="CHEBI:57287"/>
        <dbReference type="EC" id="1.2.7.8"/>
    </reaction>
</comment>
<evidence type="ECO:0000256" key="5">
    <source>
        <dbReference type="ARBA" id="ARBA00022448"/>
    </source>
</evidence>
<dbReference type="Pfam" id="PF02775">
    <property type="entry name" value="TPP_enzyme_C"/>
    <property type="match status" value="1"/>
</dbReference>
<evidence type="ECO:0000256" key="6">
    <source>
        <dbReference type="ARBA" id="ARBA00022485"/>
    </source>
</evidence>
<comment type="cofactor">
    <cofactor evidence="14">
        <name>[4Fe-4S] cluster</name>
        <dbReference type="ChEBI" id="CHEBI:49883"/>
    </cofactor>
    <text evidence="14">Binds 2 [4Fe-4S] clusters. In this family the first cluster has a non-standard and varying [4Fe-4S] binding motif CX(2)CX(2)CX(4-5)CP.</text>
</comment>
<dbReference type="InterPro" id="IPR029061">
    <property type="entry name" value="THDP-binding"/>
</dbReference>
<evidence type="ECO:0000256" key="13">
    <source>
        <dbReference type="ARBA" id="ARBA00048332"/>
    </source>
</evidence>
<feature type="domain" description="Pyruvate flavodoxin/ferredoxin oxidoreductase pyrimidine binding" evidence="15">
    <location>
        <begin position="15"/>
        <end position="180"/>
    </location>
</feature>
<dbReference type="GO" id="GO:0030976">
    <property type="term" value="F:thiamine pyrophosphate binding"/>
    <property type="evidence" value="ECO:0007669"/>
    <property type="project" value="InterPro"/>
</dbReference>
<reference evidence="17 18" key="1">
    <citation type="journal article" date="2016" name="Nat. Commun.">
        <title>Thousands of microbial genomes shed light on interconnected biogeochemical processes in an aquifer system.</title>
        <authorList>
            <person name="Anantharaman K."/>
            <person name="Brown C.T."/>
            <person name="Hug L.A."/>
            <person name="Sharon I."/>
            <person name="Castelle C.J."/>
            <person name="Probst A.J."/>
            <person name="Thomas B.C."/>
            <person name="Singh A."/>
            <person name="Wilkins M.J."/>
            <person name="Karaoz U."/>
            <person name="Brodie E.L."/>
            <person name="Williams K.H."/>
            <person name="Hubbard S.S."/>
            <person name="Banfield J.F."/>
        </authorList>
    </citation>
    <scope>NUCLEOTIDE SEQUENCE [LARGE SCALE GENOMIC DNA]</scope>
</reference>
<evidence type="ECO:0000256" key="14">
    <source>
        <dbReference type="PIRNR" id="PIRNR006439"/>
    </source>
</evidence>
<dbReference type="InterPro" id="IPR045025">
    <property type="entry name" value="HACL1-like"/>
</dbReference>
<comment type="caution">
    <text evidence="17">The sequence shown here is derived from an EMBL/GenBank/DDBJ whole genome shotgun (WGS) entry which is preliminary data.</text>
</comment>
<evidence type="ECO:0000256" key="7">
    <source>
        <dbReference type="ARBA" id="ARBA00022723"/>
    </source>
</evidence>
<dbReference type="SUPFAM" id="SSF52518">
    <property type="entry name" value="Thiamin diphosphate-binding fold (THDP-binding)"/>
    <property type="match status" value="2"/>
</dbReference>
<dbReference type="PIRSF" id="PIRSF006439">
    <property type="entry name" value="Indolepyruvate_ferr_oxidored"/>
    <property type="match status" value="1"/>
</dbReference>
<protein>
    <recommendedName>
        <fullName evidence="4 14">Indolepyruvate oxidoreductase subunit IorA</fullName>
        <shortName evidence="14">IOR</shortName>
        <ecNumber evidence="3 14">1.2.7.8</ecNumber>
    </recommendedName>
    <alternativeName>
        <fullName evidence="12 14">Indolepyruvate ferredoxin oxidoreductase subunit alpha</fullName>
    </alternativeName>
</protein>
<dbReference type="PANTHER" id="PTHR43710">
    <property type="entry name" value="2-HYDROXYACYL-COA LYASE"/>
    <property type="match status" value="1"/>
</dbReference>
<dbReference type="PANTHER" id="PTHR43710:SF7">
    <property type="entry name" value="INDOLEPYRUVATE OXIDOREDUCTASE SUBUNIT IORA"/>
    <property type="match status" value="1"/>
</dbReference>
<sequence>MAKKVLLGNEAIVRGALEAGVSFVTGYPGCPSAEIGEEFLRIAKKEGIYAEWATNEKVALESAIGASFSGLKSLINMKSFGINVCSDSLLPLAYTGVKAPMVIVVADDPSCHSSAQSEQDSRGYAFLSHIPVLEPADVQECYEFTKLGFEISEKFNIPVILRTTTRVNHQRAIVEFNEIASSQAPRNDGNFVKNPHQFCTMPPRVLEMKKELLEKMEKIKQFAEKSKINKIENSLKIGNSKLGIITSGVSYLYVKEALGELGLNLPILKLGFFYPLPDKTVLKFIKGQKKVLVVEELNGYIENGIKIIAKDANLKTEILGKNVLPEIGELNTEKIILALLKVLKLKIGKLENSLKIESLCCNSAELSENLKLEIPRRFPKLCEGCPHLYTLAAIKRAAPENTVFGGDIGCYMIAGYPPHNMQDYVFSMGSSMGISHGIVKATSPAFAKASAGKQKVISLIGDATFFHAGIQGLINMVYNKSNSLVVILDNRITAMTGHQPNPGMGKNGMGETVEELKIEDIVRACGVKHIKVLDPINVKELEETVKDFLTKDEVSVIISKRICALLERRQPKSESLQVVE</sequence>
<keyword evidence="7 14" id="KW-0479">Metal-binding</keyword>
<keyword evidence="5 14" id="KW-0813">Transport</keyword>
<evidence type="ECO:0000256" key="2">
    <source>
        <dbReference type="ARBA" id="ARBA00011238"/>
    </source>
</evidence>
<keyword evidence="11 14" id="KW-0411">Iron-sulfur</keyword>
<dbReference type="InterPro" id="IPR009014">
    <property type="entry name" value="Transketo_C/PFOR_II"/>
</dbReference>
<dbReference type="EMBL" id="MHPJ01000010">
    <property type="protein sequence ID" value="OGZ78983.1"/>
    <property type="molecule type" value="Genomic_DNA"/>
</dbReference>
<evidence type="ECO:0000259" key="15">
    <source>
        <dbReference type="Pfam" id="PF01855"/>
    </source>
</evidence>
<dbReference type="Proteomes" id="UP000178650">
    <property type="component" value="Unassembled WGS sequence"/>
</dbReference>
<keyword evidence="6 14" id="KW-0004">4Fe-4S</keyword>
<evidence type="ECO:0000256" key="12">
    <source>
        <dbReference type="ARBA" id="ARBA00030514"/>
    </source>
</evidence>
<dbReference type="SUPFAM" id="SSF52922">
    <property type="entry name" value="TK C-terminal domain-like"/>
    <property type="match status" value="1"/>
</dbReference>
<evidence type="ECO:0000256" key="8">
    <source>
        <dbReference type="ARBA" id="ARBA00022982"/>
    </source>
</evidence>
<dbReference type="Pfam" id="PF01855">
    <property type="entry name" value="POR_N"/>
    <property type="match status" value="1"/>
</dbReference>
<dbReference type="AlphaFoldDB" id="A0A1G2IWC9"/>
<evidence type="ECO:0000313" key="17">
    <source>
        <dbReference type="EMBL" id="OGZ78983.1"/>
    </source>
</evidence>
<proteinExistence type="predicted"/>
<accession>A0A1G2IWC9</accession>
<feature type="domain" description="Thiamine pyrophosphate enzyme TPP-binding" evidence="16">
    <location>
        <begin position="407"/>
        <end position="557"/>
    </location>
</feature>
<evidence type="ECO:0000256" key="9">
    <source>
        <dbReference type="ARBA" id="ARBA00023002"/>
    </source>
</evidence>
<gene>
    <name evidence="17" type="ORF">A2358_04580</name>
</gene>
<dbReference type="GO" id="GO:0051539">
    <property type="term" value="F:4 iron, 4 sulfur cluster binding"/>
    <property type="evidence" value="ECO:0007669"/>
    <property type="project" value="UniProtKB-UniRule"/>
</dbReference>
<evidence type="ECO:0000313" key="18">
    <source>
        <dbReference type="Proteomes" id="UP000178650"/>
    </source>
</evidence>
<evidence type="ECO:0000259" key="16">
    <source>
        <dbReference type="Pfam" id="PF02775"/>
    </source>
</evidence>
<comment type="subunit">
    <text evidence="2">Heterodimer of the IorA and IorB subunits.</text>
</comment>
<dbReference type="InterPro" id="IPR017721">
    <property type="entry name" value="IorA"/>
</dbReference>
<dbReference type="InterPro" id="IPR011766">
    <property type="entry name" value="TPP_enzyme_TPP-bd"/>
</dbReference>
<name>A0A1G2IWC9_9BACT</name>
<dbReference type="GO" id="GO:0046872">
    <property type="term" value="F:metal ion binding"/>
    <property type="evidence" value="ECO:0007669"/>
    <property type="project" value="UniProtKB-UniRule"/>
</dbReference>
<organism evidence="17 18">
    <name type="scientific">Candidatus Staskawiczbacteria bacterium RIFOXYB1_FULL_37_44</name>
    <dbReference type="NCBI Taxonomy" id="1802223"/>
    <lineage>
        <taxon>Bacteria</taxon>
        <taxon>Candidatus Staskawicziibacteriota</taxon>
    </lineage>
</organism>
<dbReference type="CDD" id="cd07034">
    <property type="entry name" value="TPP_PYR_PFOR_IOR-alpha_like"/>
    <property type="match status" value="1"/>
</dbReference>
<keyword evidence="9 14" id="KW-0560">Oxidoreductase</keyword>
<dbReference type="Gene3D" id="3.40.50.920">
    <property type="match status" value="1"/>
</dbReference>
<dbReference type="CDD" id="cd02008">
    <property type="entry name" value="TPP_IOR_alpha"/>
    <property type="match status" value="1"/>
</dbReference>
<evidence type="ECO:0000256" key="4">
    <source>
        <dbReference type="ARBA" id="ARBA00017710"/>
    </source>
</evidence>
<dbReference type="Gene3D" id="3.40.50.970">
    <property type="match status" value="2"/>
</dbReference>
<evidence type="ECO:0000256" key="1">
    <source>
        <dbReference type="ARBA" id="ARBA00002995"/>
    </source>
</evidence>
<evidence type="ECO:0000256" key="3">
    <source>
        <dbReference type="ARBA" id="ARBA00012812"/>
    </source>
</evidence>
<dbReference type="GO" id="GO:0043805">
    <property type="term" value="F:indolepyruvate ferredoxin oxidoreductase activity"/>
    <property type="evidence" value="ECO:0007669"/>
    <property type="project" value="UniProtKB-UniRule"/>
</dbReference>
<keyword evidence="8 14" id="KW-0249">Electron transport</keyword>
<keyword evidence="10 14" id="KW-0408">Iron</keyword>
<dbReference type="FunFam" id="3.40.50.970:FF:000039">
    <property type="entry name" value="Indolepyruvate oxidoreductase subunit IorA"/>
    <property type="match status" value="1"/>
</dbReference>
<evidence type="ECO:0000256" key="11">
    <source>
        <dbReference type="ARBA" id="ARBA00023014"/>
    </source>
</evidence>